<name>A0AAD9KCF3_9ANNE</name>
<organism evidence="2 3">
    <name type="scientific">Paralvinella palmiformis</name>
    <dbReference type="NCBI Taxonomy" id="53620"/>
    <lineage>
        <taxon>Eukaryota</taxon>
        <taxon>Metazoa</taxon>
        <taxon>Spiralia</taxon>
        <taxon>Lophotrochozoa</taxon>
        <taxon>Annelida</taxon>
        <taxon>Polychaeta</taxon>
        <taxon>Sedentaria</taxon>
        <taxon>Canalipalpata</taxon>
        <taxon>Terebellida</taxon>
        <taxon>Terebelliformia</taxon>
        <taxon>Alvinellidae</taxon>
        <taxon>Paralvinella</taxon>
    </lineage>
</organism>
<keyword evidence="3" id="KW-1185">Reference proteome</keyword>
<feature type="region of interest" description="Disordered" evidence="1">
    <location>
        <begin position="174"/>
        <end position="221"/>
    </location>
</feature>
<dbReference type="InterPro" id="IPR031746">
    <property type="entry name" value="DUF4732"/>
</dbReference>
<dbReference type="Pfam" id="PF15876">
    <property type="entry name" value="DUF4732"/>
    <property type="match status" value="1"/>
</dbReference>
<feature type="compositionally biased region" description="Basic residues" evidence="1">
    <location>
        <begin position="253"/>
        <end position="270"/>
    </location>
</feature>
<evidence type="ECO:0000313" key="2">
    <source>
        <dbReference type="EMBL" id="KAK2168120.1"/>
    </source>
</evidence>
<comment type="caution">
    <text evidence="2">The sequence shown here is derived from an EMBL/GenBank/DDBJ whole genome shotgun (WGS) entry which is preliminary data.</text>
</comment>
<dbReference type="EMBL" id="JAODUP010000020">
    <property type="protein sequence ID" value="KAK2168120.1"/>
    <property type="molecule type" value="Genomic_DNA"/>
</dbReference>
<evidence type="ECO:0000313" key="3">
    <source>
        <dbReference type="Proteomes" id="UP001208570"/>
    </source>
</evidence>
<dbReference type="Proteomes" id="UP001208570">
    <property type="component" value="Unassembled WGS sequence"/>
</dbReference>
<evidence type="ECO:0000256" key="1">
    <source>
        <dbReference type="SAM" id="MobiDB-lite"/>
    </source>
</evidence>
<accession>A0AAD9KCF3</accession>
<protein>
    <submittedName>
        <fullName evidence="2">Uncharacterized protein</fullName>
    </submittedName>
</protein>
<feature type="compositionally biased region" description="Polar residues" evidence="1">
    <location>
        <begin position="202"/>
        <end position="220"/>
    </location>
</feature>
<reference evidence="2" key="1">
    <citation type="journal article" date="2023" name="Mol. Biol. Evol.">
        <title>Third-Generation Sequencing Reveals the Adaptive Role of the Epigenome in Three Deep-Sea Polychaetes.</title>
        <authorList>
            <person name="Perez M."/>
            <person name="Aroh O."/>
            <person name="Sun Y."/>
            <person name="Lan Y."/>
            <person name="Juniper S.K."/>
            <person name="Young C.R."/>
            <person name="Angers B."/>
            <person name="Qian P.Y."/>
        </authorList>
    </citation>
    <scope>NUCLEOTIDE SEQUENCE</scope>
    <source>
        <strain evidence="2">P08H-3</strain>
    </source>
</reference>
<feature type="region of interest" description="Disordered" evidence="1">
    <location>
        <begin position="253"/>
        <end position="286"/>
    </location>
</feature>
<dbReference type="AlphaFoldDB" id="A0AAD9KCF3"/>
<sequence>MHNNICGQKSMAEEAFNESNLSYEIPSRRHNSGPPKTKIVVSLPSAQSAIRNPSPGRRLTGYVGHFLNLPKEVDDCEETFGLPIPKRGTVLAESGHPDYGMAKRPQRTADADLSGRIAIKVRKKDNRKHRKVPSLFKKKRHRRSRLFGSRQETEYPLGDYDSVESLIHMDSVQMDSPRSAETDGGGGVRKAEDRDSFLPRLSTGQRLPNLTEYHSPSPTRGLTVEDCGGNVQQAATDGEAMPVTSLPAIAKVRQRRPRPVMREKTRRNPQRNKCDKSERTQAGSPADVKVEALHKPELKKEEVDLGIRKILVDENSPSLSTVIRFRDPPKPQPLTLAFEYPKNYLTHRYVLDMVKNQIHSVPYGYVTALQFQDCNVRKSTVGLLNRWLVTVSCPEARDQLLRMGIKLFNRKTNLRRYDDILNEEFKQFNAWIRSVKKVLGSDEYDLLSPE</sequence>
<gene>
    <name evidence="2" type="ORF">LSH36_20g07002</name>
</gene>
<dbReference type="PANTHER" id="PTHR37153:SF1">
    <property type="entry name" value="HYPOTHETICAL LOC292874"/>
    <property type="match status" value="1"/>
</dbReference>
<dbReference type="PANTHER" id="PTHR37153">
    <property type="entry name" value="CHROMOSOME 19 C19ORF81 HOMOLOG"/>
    <property type="match status" value="1"/>
</dbReference>
<proteinExistence type="predicted"/>